<name>A0ABS8WIG1_DATST</name>
<sequence>MEALMDHFLYLELREVKAKELITLRHGSSVWEEPFGRMPYIGMSICYGCESKNTSRDIPWRRIE</sequence>
<evidence type="ECO:0000313" key="1">
    <source>
        <dbReference type="EMBL" id="MCE3050580.1"/>
    </source>
</evidence>
<reference evidence="1 2" key="1">
    <citation type="journal article" date="2021" name="BMC Genomics">
        <title>Datura genome reveals duplications of psychoactive alkaloid biosynthetic genes and high mutation rate following tissue culture.</title>
        <authorList>
            <person name="Rajewski A."/>
            <person name="Carter-House D."/>
            <person name="Stajich J."/>
            <person name="Litt A."/>
        </authorList>
    </citation>
    <scope>NUCLEOTIDE SEQUENCE [LARGE SCALE GENOMIC DNA]</scope>
    <source>
        <strain evidence="1">AR-01</strain>
    </source>
</reference>
<dbReference type="Proteomes" id="UP000823775">
    <property type="component" value="Unassembled WGS sequence"/>
</dbReference>
<accession>A0ABS8WIG1</accession>
<protein>
    <submittedName>
        <fullName evidence="1">Uncharacterized protein</fullName>
    </submittedName>
</protein>
<organism evidence="1 2">
    <name type="scientific">Datura stramonium</name>
    <name type="common">Jimsonweed</name>
    <name type="synonym">Common thornapple</name>
    <dbReference type="NCBI Taxonomy" id="4076"/>
    <lineage>
        <taxon>Eukaryota</taxon>
        <taxon>Viridiplantae</taxon>
        <taxon>Streptophyta</taxon>
        <taxon>Embryophyta</taxon>
        <taxon>Tracheophyta</taxon>
        <taxon>Spermatophyta</taxon>
        <taxon>Magnoliopsida</taxon>
        <taxon>eudicotyledons</taxon>
        <taxon>Gunneridae</taxon>
        <taxon>Pentapetalae</taxon>
        <taxon>asterids</taxon>
        <taxon>lamiids</taxon>
        <taxon>Solanales</taxon>
        <taxon>Solanaceae</taxon>
        <taxon>Solanoideae</taxon>
        <taxon>Datureae</taxon>
        <taxon>Datura</taxon>
    </lineage>
</organism>
<dbReference type="EMBL" id="JACEIK010007712">
    <property type="protein sequence ID" value="MCE3050580.1"/>
    <property type="molecule type" value="Genomic_DNA"/>
</dbReference>
<feature type="non-terminal residue" evidence="1">
    <location>
        <position position="64"/>
    </location>
</feature>
<keyword evidence="2" id="KW-1185">Reference proteome</keyword>
<evidence type="ECO:0000313" key="2">
    <source>
        <dbReference type="Proteomes" id="UP000823775"/>
    </source>
</evidence>
<proteinExistence type="predicted"/>
<comment type="caution">
    <text evidence="1">The sequence shown here is derived from an EMBL/GenBank/DDBJ whole genome shotgun (WGS) entry which is preliminary data.</text>
</comment>
<gene>
    <name evidence="1" type="ORF">HAX54_047609</name>
</gene>